<dbReference type="SMART" id="SM01252">
    <property type="entry name" value="KilA-N"/>
    <property type="match status" value="1"/>
</dbReference>
<dbReference type="AlphaFoldDB" id="A0A8H3F4W2"/>
<dbReference type="InterPro" id="IPR037548">
    <property type="entry name" value="Bqt4"/>
</dbReference>
<dbReference type="EMBL" id="CAJPDT010000019">
    <property type="protein sequence ID" value="CAF9918019.1"/>
    <property type="molecule type" value="Genomic_DNA"/>
</dbReference>
<dbReference type="Proteomes" id="UP000664534">
    <property type="component" value="Unassembled WGS sequence"/>
</dbReference>
<sequence length="433" mass="46847">MSNVQINGASERPLPAKRNPLLAPEKTQPHSELVAKRRLGQTNLAVKPGQVGTSNATKPENLGPFDYAHLRAPLPRNLKGSEIFAPHQNQPTPEVYFLMRRSTDGYVSATGMFKAAFPWAKHAEENSERDYVKSLPSTAQDEVAGNVWVSELYAIELARDYGIVPWIHALLDEASIPLGTDDPTTKAISPPPKFSFTANERTFLPPPNGTNARASTPKSRGRPRGTSPTKNASPAKPSTKKPRATKAAKEADAASAREASASLQATLDHTTPDGTSTAEPESAGGEIVKIHVESNVEFKGNNERGETTTVNIEMPAGVPELPLPERPEDMIETARAMVEEARKVDGEGSSSKAKRKAEEMDEDSDGSADNELQPAKKARLLGEELKKEKVRTRALLGVAATLVIGYVPMRFPRLTLNVANIRDRAIIPLVLPG</sequence>
<dbReference type="InterPro" id="IPR003163">
    <property type="entry name" value="Tscrpt_reg_HTH_APSES-type"/>
</dbReference>
<protein>
    <recommendedName>
        <fullName evidence="4">HTH APSES-type domain-containing protein</fullName>
    </recommendedName>
</protein>
<organism evidence="5 6">
    <name type="scientific">Imshaugia aleurites</name>
    <dbReference type="NCBI Taxonomy" id="172621"/>
    <lineage>
        <taxon>Eukaryota</taxon>
        <taxon>Fungi</taxon>
        <taxon>Dikarya</taxon>
        <taxon>Ascomycota</taxon>
        <taxon>Pezizomycotina</taxon>
        <taxon>Lecanoromycetes</taxon>
        <taxon>OSLEUM clade</taxon>
        <taxon>Lecanoromycetidae</taxon>
        <taxon>Lecanorales</taxon>
        <taxon>Lecanorineae</taxon>
        <taxon>Parmeliaceae</taxon>
        <taxon>Imshaugia</taxon>
    </lineage>
</organism>
<keyword evidence="6" id="KW-1185">Reference proteome</keyword>
<dbReference type="GO" id="GO:0030435">
    <property type="term" value="P:sporulation resulting in formation of a cellular spore"/>
    <property type="evidence" value="ECO:0007669"/>
    <property type="project" value="UniProtKB-KW"/>
</dbReference>
<evidence type="ECO:0000313" key="6">
    <source>
        <dbReference type="Proteomes" id="UP000664534"/>
    </source>
</evidence>
<dbReference type="PANTHER" id="PTHR38044:SF1">
    <property type="entry name" value="BOUQUET FORMATION PROTEIN 4"/>
    <property type="match status" value="1"/>
</dbReference>
<evidence type="ECO:0000256" key="1">
    <source>
        <dbReference type="ARBA" id="ARBA00022969"/>
    </source>
</evidence>
<dbReference type="PROSITE" id="PS51299">
    <property type="entry name" value="HTH_APSES"/>
    <property type="match status" value="1"/>
</dbReference>
<dbReference type="GO" id="GO:0070197">
    <property type="term" value="P:meiotic attachment of telomere to nuclear envelope"/>
    <property type="evidence" value="ECO:0007669"/>
    <property type="project" value="InterPro"/>
</dbReference>
<evidence type="ECO:0000256" key="3">
    <source>
        <dbReference type="SAM" id="MobiDB-lite"/>
    </source>
</evidence>
<feature type="region of interest" description="Disordered" evidence="3">
    <location>
        <begin position="182"/>
        <end position="285"/>
    </location>
</feature>
<gene>
    <name evidence="5" type="ORF">IMSHALPRED_003828</name>
</gene>
<dbReference type="OrthoDB" id="5346159at2759"/>
<name>A0A8H3F4W2_9LECA</name>
<evidence type="ECO:0000256" key="2">
    <source>
        <dbReference type="ARBA" id="ARBA00023321"/>
    </source>
</evidence>
<dbReference type="GO" id="GO:0003677">
    <property type="term" value="F:DNA binding"/>
    <property type="evidence" value="ECO:0007669"/>
    <property type="project" value="InterPro"/>
</dbReference>
<evidence type="ECO:0000259" key="4">
    <source>
        <dbReference type="PROSITE" id="PS51299"/>
    </source>
</evidence>
<dbReference type="PANTHER" id="PTHR38044">
    <property type="entry name" value="BOUQUET FORMATION PROTEIN 4"/>
    <property type="match status" value="1"/>
</dbReference>
<dbReference type="GO" id="GO:1990862">
    <property type="term" value="C:nuclear membrane complex Bqt3-Bqt4"/>
    <property type="evidence" value="ECO:0007669"/>
    <property type="project" value="InterPro"/>
</dbReference>
<dbReference type="InterPro" id="IPR036887">
    <property type="entry name" value="HTH_APSES_sf"/>
</dbReference>
<feature type="compositionally biased region" description="Acidic residues" evidence="3">
    <location>
        <begin position="359"/>
        <end position="368"/>
    </location>
</feature>
<evidence type="ECO:0000313" key="5">
    <source>
        <dbReference type="EMBL" id="CAF9918019.1"/>
    </source>
</evidence>
<dbReference type="SUPFAM" id="SSF54616">
    <property type="entry name" value="DNA-binding domain of Mlu1-box binding protein MBP1"/>
    <property type="match status" value="1"/>
</dbReference>
<feature type="compositionally biased region" description="Polar residues" evidence="3">
    <location>
        <begin position="209"/>
        <end position="218"/>
    </location>
</feature>
<keyword evidence="2" id="KW-0183">Conidiation</keyword>
<feature type="region of interest" description="Disordered" evidence="3">
    <location>
        <begin position="341"/>
        <end position="375"/>
    </location>
</feature>
<dbReference type="InterPro" id="IPR018004">
    <property type="entry name" value="KilA/APSES_HTH"/>
</dbReference>
<feature type="compositionally biased region" description="Polar residues" evidence="3">
    <location>
        <begin position="262"/>
        <end position="279"/>
    </location>
</feature>
<feature type="domain" description="HTH APSES-type" evidence="4">
    <location>
        <begin position="73"/>
        <end position="183"/>
    </location>
</feature>
<comment type="caution">
    <text evidence="5">The sequence shown here is derived from an EMBL/GenBank/DDBJ whole genome shotgun (WGS) entry which is preliminary data.</text>
</comment>
<proteinExistence type="predicted"/>
<accession>A0A8H3F4W2</accession>
<dbReference type="GO" id="GO:0044820">
    <property type="term" value="P:mitotic telomere tethering at nuclear periphery"/>
    <property type="evidence" value="ECO:0007669"/>
    <property type="project" value="TreeGrafter"/>
</dbReference>
<reference evidence="5" key="1">
    <citation type="submission" date="2021-03" db="EMBL/GenBank/DDBJ databases">
        <authorList>
            <person name="Tagirdzhanova G."/>
        </authorList>
    </citation>
    <scope>NUCLEOTIDE SEQUENCE</scope>
</reference>
<feature type="region of interest" description="Disordered" evidence="3">
    <location>
        <begin position="1"/>
        <end position="31"/>
    </location>
</feature>
<keyword evidence="1" id="KW-0749">Sporulation</keyword>
<dbReference type="GO" id="GO:0048315">
    <property type="term" value="P:conidium formation"/>
    <property type="evidence" value="ECO:0007669"/>
    <property type="project" value="UniProtKB-KW"/>
</dbReference>